<reference evidence="8 9" key="1">
    <citation type="submission" date="2019-06" db="EMBL/GenBank/DDBJ databases">
        <title>Sequencing the genomes of 1000 actinobacteria strains.</title>
        <authorList>
            <person name="Klenk H.-P."/>
        </authorList>
    </citation>
    <scope>NUCLEOTIDE SEQUENCE [LARGE SCALE GENOMIC DNA]</scope>
    <source>
        <strain evidence="8 9">DSM 102200</strain>
    </source>
</reference>
<dbReference type="InterPro" id="IPR001365">
    <property type="entry name" value="A_deaminase_dom"/>
</dbReference>
<keyword evidence="6" id="KW-0862">Zinc</keyword>
<keyword evidence="5" id="KW-0378">Hydrolase</keyword>
<evidence type="ECO:0000313" key="8">
    <source>
        <dbReference type="EMBL" id="TQL90892.1"/>
    </source>
</evidence>
<organism evidence="8 9">
    <name type="scientific">Actinoallomurus bryophytorum</name>
    <dbReference type="NCBI Taxonomy" id="1490222"/>
    <lineage>
        <taxon>Bacteria</taxon>
        <taxon>Bacillati</taxon>
        <taxon>Actinomycetota</taxon>
        <taxon>Actinomycetes</taxon>
        <taxon>Streptosporangiales</taxon>
        <taxon>Thermomonosporaceae</taxon>
        <taxon>Actinoallomurus</taxon>
    </lineage>
</organism>
<dbReference type="EMBL" id="VFOZ01000002">
    <property type="protein sequence ID" value="TQL90892.1"/>
    <property type="molecule type" value="Genomic_DNA"/>
</dbReference>
<dbReference type="GO" id="GO:0046103">
    <property type="term" value="P:inosine biosynthetic process"/>
    <property type="evidence" value="ECO:0007669"/>
    <property type="project" value="TreeGrafter"/>
</dbReference>
<dbReference type="Proteomes" id="UP000316096">
    <property type="component" value="Unassembled WGS sequence"/>
</dbReference>
<dbReference type="InterPro" id="IPR032466">
    <property type="entry name" value="Metal_Hydrolase"/>
</dbReference>
<dbReference type="GO" id="GO:0005829">
    <property type="term" value="C:cytosol"/>
    <property type="evidence" value="ECO:0007669"/>
    <property type="project" value="TreeGrafter"/>
</dbReference>
<dbReference type="OrthoDB" id="105475at2"/>
<proteinExistence type="inferred from homology"/>
<dbReference type="AlphaFoldDB" id="A0A543C1E1"/>
<feature type="domain" description="Adenosine deaminase" evidence="7">
    <location>
        <begin position="661"/>
        <end position="740"/>
    </location>
</feature>
<dbReference type="PANTHER" id="PTHR11409">
    <property type="entry name" value="ADENOSINE DEAMINASE"/>
    <property type="match status" value="1"/>
</dbReference>
<dbReference type="GO" id="GO:0004000">
    <property type="term" value="F:adenosine deaminase activity"/>
    <property type="evidence" value="ECO:0007669"/>
    <property type="project" value="TreeGrafter"/>
</dbReference>
<sequence>MTDPQIAAFLAAHMAQRIEWLGLSGYELAKAALLNGSDRSHFELARMGRGELVGVGHDLPTRIAEQLDSTEYNHLKLCAVATNYERYDLDFMFPFELLTDRSDNSAINPAELDIDLADSHLHSGASMGLLTLLGLTVNARTTDKGMRELSAHDGVGQPFAIAALIYGIRVAIIYLNYVRSGGLIDLEPVILESIRVGRYWREVTELALSVSRYPTDSPDSVSGLTWEVLEEAAPHWPVIDSPADLIRAKLKEFADAEVLEDGDLLSGLIIACTHLTRFLRARPGEGLPIFVDRFEQMGLLRDGAISELKGLAFAGAVDNVMHSPRVSSAEFRKSVTVQPFSTPASLEKKILSSLRSHLSGFSRSAAVAERARALSVPMTFLRQGDWSGSAQAPYLLYDFARYWNLALAIEGLLEQHEPVRSMLTAVDVVGDELTTPNWVFVPLLKYLRALPHGLVTNSHAGESFLWRMQGLRSVGELIFPDRVVDRIGHGLALDATVAEFVAPRWPRELHRRAVLEDLCWLSEVAPYLSLGDDFANGARELLDDLVGESGLAMYDVDSDSLLAAWLARRDIGGYRLHLQGETPRRLAAQINDPPTALKAFHPDWMSPVGRALVFLTHGGPKALHWLERPAGPGLASRFRQFCERYEEPVAAGLRRTLAAGREAGVVVESCPTSNMRLAGLPSARYLPIARWQQDGLAVSVSSDDPLIFGNTVDREFGVLRTAGIGIDFDDLGRVSRETCCNGAAPRSNAEYRQLADWTGF</sequence>
<dbReference type="InterPro" id="IPR006650">
    <property type="entry name" value="A/AMP_deam_AS"/>
</dbReference>
<dbReference type="EC" id="3.5.4.4" evidence="3"/>
<evidence type="ECO:0000259" key="7">
    <source>
        <dbReference type="Pfam" id="PF00962"/>
    </source>
</evidence>
<evidence type="ECO:0000256" key="4">
    <source>
        <dbReference type="ARBA" id="ARBA00022723"/>
    </source>
</evidence>
<dbReference type="GO" id="GO:0046872">
    <property type="term" value="F:metal ion binding"/>
    <property type="evidence" value="ECO:0007669"/>
    <property type="project" value="UniProtKB-KW"/>
</dbReference>
<evidence type="ECO:0000256" key="1">
    <source>
        <dbReference type="ARBA" id="ARBA00001947"/>
    </source>
</evidence>
<dbReference type="GO" id="GO:0006154">
    <property type="term" value="P:adenosine catabolic process"/>
    <property type="evidence" value="ECO:0007669"/>
    <property type="project" value="TreeGrafter"/>
</dbReference>
<dbReference type="GO" id="GO:0043103">
    <property type="term" value="P:hypoxanthine salvage"/>
    <property type="evidence" value="ECO:0007669"/>
    <property type="project" value="TreeGrafter"/>
</dbReference>
<dbReference type="PANTHER" id="PTHR11409:SF43">
    <property type="entry name" value="ADENOSINE DEAMINASE"/>
    <property type="match status" value="1"/>
</dbReference>
<dbReference type="Pfam" id="PF00962">
    <property type="entry name" value="A_deaminase"/>
    <property type="match status" value="1"/>
</dbReference>
<dbReference type="RefSeq" id="WP_141962854.1">
    <property type="nucleotide sequence ID" value="NZ_VFOZ01000002.1"/>
</dbReference>
<evidence type="ECO:0000313" key="9">
    <source>
        <dbReference type="Proteomes" id="UP000316096"/>
    </source>
</evidence>
<evidence type="ECO:0000256" key="2">
    <source>
        <dbReference type="ARBA" id="ARBA00006676"/>
    </source>
</evidence>
<comment type="similarity">
    <text evidence="2">Belongs to the metallo-dependent hydrolases superfamily. Adenosine and AMP deaminases family.</text>
</comment>
<comment type="caution">
    <text evidence="8">The sequence shown here is derived from an EMBL/GenBank/DDBJ whole genome shotgun (WGS) entry which is preliminary data.</text>
</comment>
<dbReference type="GO" id="GO:0009168">
    <property type="term" value="P:purine ribonucleoside monophosphate biosynthetic process"/>
    <property type="evidence" value="ECO:0007669"/>
    <property type="project" value="InterPro"/>
</dbReference>
<keyword evidence="9" id="KW-1185">Reference proteome</keyword>
<name>A0A543C1E1_9ACTN</name>
<evidence type="ECO:0000256" key="5">
    <source>
        <dbReference type="ARBA" id="ARBA00022801"/>
    </source>
</evidence>
<evidence type="ECO:0000256" key="3">
    <source>
        <dbReference type="ARBA" id="ARBA00012784"/>
    </source>
</evidence>
<keyword evidence="4" id="KW-0479">Metal-binding</keyword>
<dbReference type="SUPFAM" id="SSF51556">
    <property type="entry name" value="Metallo-dependent hydrolases"/>
    <property type="match status" value="1"/>
</dbReference>
<dbReference type="InterPro" id="IPR006330">
    <property type="entry name" value="Ado/ade_deaminase"/>
</dbReference>
<accession>A0A543C1E1</accession>
<dbReference type="PROSITE" id="PS00485">
    <property type="entry name" value="A_DEAMINASE"/>
    <property type="match status" value="1"/>
</dbReference>
<gene>
    <name evidence="8" type="ORF">FB559_8209</name>
</gene>
<evidence type="ECO:0000256" key="6">
    <source>
        <dbReference type="ARBA" id="ARBA00022833"/>
    </source>
</evidence>
<dbReference type="Gene3D" id="3.20.20.140">
    <property type="entry name" value="Metal-dependent hydrolases"/>
    <property type="match status" value="2"/>
</dbReference>
<comment type="cofactor">
    <cofactor evidence="1">
        <name>Zn(2+)</name>
        <dbReference type="ChEBI" id="CHEBI:29105"/>
    </cofactor>
</comment>
<protein>
    <recommendedName>
        <fullName evidence="3">adenosine deaminase</fullName>
        <ecNumber evidence="3">3.5.4.4</ecNumber>
    </recommendedName>
</protein>